<dbReference type="InterPro" id="IPR038728">
    <property type="entry name" value="YkvI-like"/>
</dbReference>
<keyword evidence="1" id="KW-1133">Transmembrane helix</keyword>
<evidence type="ECO:0000313" key="3">
    <source>
        <dbReference type="Proteomes" id="UP000053523"/>
    </source>
</evidence>
<keyword evidence="1" id="KW-0812">Transmembrane</keyword>
<evidence type="ECO:0000256" key="1">
    <source>
        <dbReference type="SAM" id="Phobius"/>
    </source>
</evidence>
<feature type="transmembrane region" description="Helical" evidence="1">
    <location>
        <begin position="80"/>
        <end position="106"/>
    </location>
</feature>
<dbReference type="Proteomes" id="UP000053523">
    <property type="component" value="Unassembled WGS sequence"/>
</dbReference>
<feature type="transmembrane region" description="Helical" evidence="1">
    <location>
        <begin position="194"/>
        <end position="214"/>
    </location>
</feature>
<feature type="transmembrane region" description="Helical" evidence="1">
    <location>
        <begin position="145"/>
        <end position="166"/>
    </location>
</feature>
<proteinExistence type="predicted"/>
<dbReference type="AlphaFoldDB" id="A0A2K0AWT8"/>
<accession>A0A2K0AWT8</accession>
<dbReference type="RefSeq" id="WP_145460858.1">
    <property type="nucleotide sequence ID" value="NZ_JAKVEG010000011.1"/>
</dbReference>
<feature type="transmembrane region" description="Helical" evidence="1">
    <location>
        <begin position="118"/>
        <end position="138"/>
    </location>
</feature>
<organism evidence="2 3">
    <name type="scientific">Staphylococcus haemolyticus</name>
    <dbReference type="NCBI Taxonomy" id="1283"/>
    <lineage>
        <taxon>Bacteria</taxon>
        <taxon>Bacillati</taxon>
        <taxon>Bacillota</taxon>
        <taxon>Bacilli</taxon>
        <taxon>Bacillales</taxon>
        <taxon>Staphylococcaceae</taxon>
        <taxon>Staphylococcus</taxon>
    </lineage>
</organism>
<evidence type="ECO:0008006" key="4">
    <source>
        <dbReference type="Google" id="ProtNLM"/>
    </source>
</evidence>
<feature type="transmembrane region" description="Helical" evidence="1">
    <location>
        <begin position="9"/>
        <end position="29"/>
    </location>
</feature>
<dbReference type="PANTHER" id="PTHR37814:SF1">
    <property type="entry name" value="MEMBRANE PROTEIN"/>
    <property type="match status" value="1"/>
</dbReference>
<comment type="caution">
    <text evidence="2">The sequence shown here is derived from an EMBL/GenBank/DDBJ whole genome shotgun (WGS) entry which is preliminary data.</text>
</comment>
<dbReference type="Gene3D" id="1.10.4160.10">
    <property type="entry name" value="Hydantoin permease"/>
    <property type="match status" value="1"/>
</dbReference>
<feature type="transmembrane region" description="Helical" evidence="1">
    <location>
        <begin position="41"/>
        <end position="59"/>
    </location>
</feature>
<dbReference type="EMBL" id="LORN02000011">
    <property type="protein sequence ID" value="PNN29480.1"/>
    <property type="molecule type" value="Genomic_DNA"/>
</dbReference>
<protein>
    <recommendedName>
        <fullName evidence="4">Branched-chain amino acid transport system II carrier protein</fullName>
    </recommendedName>
</protein>
<sequence>MLVSKENKTAIKITLAYLSFIVGAGFTTGQELLQFFVNHGNYAYIAAIITGIIVTFGTRQTSKVGYRLDANQYDISLHSLFGKVLGTIIDYLIVFFLFGLTVVMIAGGGSALQQGFNVPTWIGSFIIVLLLFFILLLNFNKIISVLGIVTPFLVIAVFIIAGFNIIQPTVPFNEVAQHIQPSKTNTPHAWWWDAILYGGIIIGNSFSFLTIIGGDAESHKIARRGAAYGGIVFSILLLIMIAGLLANVEKANSVDIPTLLLAKDIHPWLGVLMSAVMVGVIFNSCVGMIYPFLIRFSDFRTPRYFILLIASLVLAFILSFVGFADLINIVFPIVGYIGLFIAIALLIRWVYNKTTQKKLM</sequence>
<evidence type="ECO:0000313" key="2">
    <source>
        <dbReference type="EMBL" id="PNN29480.1"/>
    </source>
</evidence>
<feature type="transmembrane region" description="Helical" evidence="1">
    <location>
        <begin position="329"/>
        <end position="351"/>
    </location>
</feature>
<dbReference type="PANTHER" id="PTHR37814">
    <property type="entry name" value="CONSERVED MEMBRANE PROTEIN"/>
    <property type="match status" value="1"/>
</dbReference>
<feature type="transmembrane region" description="Helical" evidence="1">
    <location>
        <begin position="268"/>
        <end position="292"/>
    </location>
</feature>
<feature type="transmembrane region" description="Helical" evidence="1">
    <location>
        <begin position="226"/>
        <end position="248"/>
    </location>
</feature>
<keyword evidence="1" id="KW-0472">Membrane</keyword>
<name>A0A2K0AWT8_STAHA</name>
<feature type="transmembrane region" description="Helical" evidence="1">
    <location>
        <begin position="304"/>
        <end position="323"/>
    </location>
</feature>
<gene>
    <name evidence="2" type="ORF">AL503_003290</name>
</gene>
<reference evidence="2 3" key="1">
    <citation type="submission" date="2017-12" db="EMBL/GenBank/DDBJ databases">
        <title>FDA dAtabase for Regulatory Grade micrObial Sequences (FDA-ARGOS): Supporting development and validation of Infectious Disease Dx tests.</title>
        <authorList>
            <person name="Hoffmann M."/>
            <person name="Allard M."/>
            <person name="Evans P."/>
            <person name="Brown E."/>
            <person name="Tallon L."/>
            <person name="Sadzewicz L."/>
            <person name="Sengamalay N."/>
            <person name="Ott S."/>
            <person name="Godinez A."/>
            <person name="Nagaraj S."/>
            <person name="Vavikolanu K."/>
            <person name="Aluvathingal J."/>
            <person name="Nadendla S."/>
            <person name="Sichtig H."/>
        </authorList>
    </citation>
    <scope>NUCLEOTIDE SEQUENCE [LARGE SCALE GENOMIC DNA]</scope>
    <source>
        <strain evidence="2 3">FDAARGOS_148</strain>
    </source>
</reference>